<feature type="region of interest" description="Disordered" evidence="10">
    <location>
        <begin position="48"/>
        <end position="88"/>
    </location>
</feature>
<evidence type="ECO:0000313" key="12">
    <source>
        <dbReference type="Ensembl" id="ENSONIP00000045201.1"/>
    </source>
</evidence>
<reference evidence="12" key="2">
    <citation type="submission" date="2025-08" db="UniProtKB">
        <authorList>
            <consortium name="Ensembl"/>
        </authorList>
    </citation>
    <scope>IDENTIFICATION</scope>
</reference>
<dbReference type="PROSITE" id="PS50304">
    <property type="entry name" value="TUDOR"/>
    <property type="match status" value="2"/>
</dbReference>
<dbReference type="GO" id="GO:0097504">
    <property type="term" value="C:Gemini of Cajal bodies"/>
    <property type="evidence" value="ECO:0007669"/>
    <property type="project" value="UniProtKB-SubCell"/>
</dbReference>
<dbReference type="GO" id="GO:0030018">
    <property type="term" value="C:Z disc"/>
    <property type="evidence" value="ECO:0007669"/>
    <property type="project" value="UniProtKB-SubCell"/>
</dbReference>
<feature type="domain" description="Tudor" evidence="11">
    <location>
        <begin position="89"/>
        <end position="147"/>
    </location>
</feature>
<dbReference type="InterPro" id="IPR040424">
    <property type="entry name" value="Smn1"/>
</dbReference>
<evidence type="ECO:0000256" key="3">
    <source>
        <dbReference type="ARBA" id="ARBA00004463"/>
    </source>
</evidence>
<proteinExistence type="inferred from homology"/>
<dbReference type="Pfam" id="PF06003">
    <property type="entry name" value="SMN_Tudor"/>
    <property type="match status" value="2"/>
</dbReference>
<evidence type="ECO:0000256" key="8">
    <source>
        <dbReference type="ARBA" id="ARBA00023242"/>
    </source>
</evidence>
<gene>
    <name evidence="12" type="primary">LOC102080291</name>
</gene>
<keyword evidence="8" id="KW-0539">Nucleus</keyword>
<evidence type="ECO:0000256" key="10">
    <source>
        <dbReference type="SAM" id="MobiDB-lite"/>
    </source>
</evidence>
<evidence type="ECO:0000313" key="13">
    <source>
        <dbReference type="Proteomes" id="UP000005207"/>
    </source>
</evidence>
<keyword evidence="13" id="KW-1185">Reference proteome</keyword>
<dbReference type="InterPro" id="IPR010304">
    <property type="entry name" value="SMN_Tudor"/>
</dbReference>
<comment type="similarity">
    <text evidence="5">Belongs to the SMN family.</text>
</comment>
<dbReference type="PANTHER" id="PTHR39267:SF1">
    <property type="entry name" value="SURVIVAL MOTOR NEURON PROTEIN"/>
    <property type="match status" value="1"/>
</dbReference>
<evidence type="ECO:0000256" key="6">
    <source>
        <dbReference type="ARBA" id="ARBA00022664"/>
    </source>
</evidence>
<evidence type="ECO:0000259" key="11">
    <source>
        <dbReference type="PROSITE" id="PS50304"/>
    </source>
</evidence>
<accession>A0A669CEF3</accession>
<feature type="domain" description="Tudor" evidence="11">
    <location>
        <begin position="153"/>
        <end position="211"/>
    </location>
</feature>
<evidence type="ECO:0000256" key="9">
    <source>
        <dbReference type="ARBA" id="ARBA00034695"/>
    </source>
</evidence>
<dbReference type="GO" id="GO:0008380">
    <property type="term" value="P:RNA splicing"/>
    <property type="evidence" value="ECO:0007669"/>
    <property type="project" value="UniProtKB-KW"/>
</dbReference>
<protein>
    <submittedName>
        <fullName evidence="12">Survival motor neuron protein</fullName>
    </submittedName>
</protein>
<dbReference type="AlphaFoldDB" id="A0A669CEF3"/>
<name>A0A669CEF3_ORENI</name>
<evidence type="ECO:0000256" key="5">
    <source>
        <dbReference type="ARBA" id="ARBA00005371"/>
    </source>
</evidence>
<feature type="compositionally biased region" description="Polar residues" evidence="10">
    <location>
        <begin position="71"/>
        <end position="83"/>
    </location>
</feature>
<dbReference type="GO" id="GO:0006397">
    <property type="term" value="P:mRNA processing"/>
    <property type="evidence" value="ECO:0007669"/>
    <property type="project" value="UniProtKB-KW"/>
</dbReference>
<reference evidence="12" key="3">
    <citation type="submission" date="2025-09" db="UniProtKB">
        <authorList>
            <consortium name="Ensembl"/>
        </authorList>
    </citation>
    <scope>IDENTIFICATION</scope>
</reference>
<dbReference type="GO" id="GO:0003723">
    <property type="term" value="F:RNA binding"/>
    <property type="evidence" value="ECO:0007669"/>
    <property type="project" value="InterPro"/>
</dbReference>
<comment type="subcellular location">
    <subcellularLocation>
        <location evidence="1">Cytoplasm</location>
        <location evidence="1">Myofibril</location>
        <location evidence="1">Sarcomere</location>
        <location evidence="1">Z line</location>
    </subcellularLocation>
    <subcellularLocation>
        <location evidence="3">Cytoplasmic granule</location>
    </subcellularLocation>
    <subcellularLocation>
        <location evidence="2">Nucleus</location>
        <location evidence="2">Cajal body</location>
    </subcellularLocation>
    <subcellularLocation>
        <location evidence="9">Nucleus</location>
        <location evidence="9">Gem</location>
    </subcellularLocation>
    <subcellularLocation>
        <location evidence="4">Perikaryon</location>
    </subcellularLocation>
</comment>
<feature type="compositionally biased region" description="Basic and acidic residues" evidence="10">
    <location>
        <begin position="232"/>
        <end position="275"/>
    </location>
</feature>
<keyword evidence="6" id="KW-0507">mRNA processing</keyword>
<organism evidence="12 13">
    <name type="scientific">Oreochromis niloticus</name>
    <name type="common">Nile tilapia</name>
    <name type="synonym">Tilapia nilotica</name>
    <dbReference type="NCBI Taxonomy" id="8128"/>
    <lineage>
        <taxon>Eukaryota</taxon>
        <taxon>Metazoa</taxon>
        <taxon>Chordata</taxon>
        <taxon>Craniata</taxon>
        <taxon>Vertebrata</taxon>
        <taxon>Euteleostomi</taxon>
        <taxon>Actinopterygii</taxon>
        <taxon>Neopterygii</taxon>
        <taxon>Teleostei</taxon>
        <taxon>Neoteleostei</taxon>
        <taxon>Acanthomorphata</taxon>
        <taxon>Ovalentaria</taxon>
        <taxon>Cichlomorphae</taxon>
        <taxon>Cichliformes</taxon>
        <taxon>Cichlidae</taxon>
        <taxon>African cichlids</taxon>
        <taxon>Pseudocrenilabrinae</taxon>
        <taxon>Oreochromini</taxon>
        <taxon>Oreochromis</taxon>
    </lineage>
</organism>
<dbReference type="GO" id="GO:0043204">
    <property type="term" value="C:perikaryon"/>
    <property type="evidence" value="ECO:0007669"/>
    <property type="project" value="UniProtKB-SubCell"/>
</dbReference>
<keyword evidence="7" id="KW-0508">mRNA splicing</keyword>
<dbReference type="Ensembl" id="ENSONIT00000057592.1">
    <property type="protein sequence ID" value="ENSONIP00000045201.1"/>
    <property type="gene ID" value="ENSONIG00000036611.1"/>
</dbReference>
<dbReference type="PANTHER" id="PTHR39267">
    <property type="entry name" value="SURVIVAL MOTOR NEURON-LIKE PROTEIN 1"/>
    <property type="match status" value="1"/>
</dbReference>
<evidence type="ECO:0000256" key="7">
    <source>
        <dbReference type="ARBA" id="ARBA00023187"/>
    </source>
</evidence>
<dbReference type="Gene3D" id="2.30.30.140">
    <property type="match status" value="2"/>
</dbReference>
<dbReference type="GeneTree" id="ENSGT00940000175916"/>
<evidence type="ECO:0000256" key="2">
    <source>
        <dbReference type="ARBA" id="ARBA00004408"/>
    </source>
</evidence>
<dbReference type="GO" id="GO:0015030">
    <property type="term" value="C:Cajal body"/>
    <property type="evidence" value="ECO:0007669"/>
    <property type="project" value="UniProtKB-SubCell"/>
</dbReference>
<dbReference type="OMA" id="CQAVWSE"/>
<evidence type="ECO:0000256" key="4">
    <source>
        <dbReference type="ARBA" id="ARBA00004484"/>
    </source>
</evidence>
<dbReference type="SUPFAM" id="SSF63748">
    <property type="entry name" value="Tudor/PWWP/MBT"/>
    <property type="match status" value="2"/>
</dbReference>
<reference evidence="13" key="1">
    <citation type="submission" date="2012-01" db="EMBL/GenBank/DDBJ databases">
        <title>The Genome Sequence of Oreochromis niloticus (Nile Tilapia).</title>
        <authorList>
            <consortium name="Broad Institute Genome Assembly Team"/>
            <consortium name="Broad Institute Sequencing Platform"/>
            <person name="Di Palma F."/>
            <person name="Johnson J."/>
            <person name="Lander E.S."/>
            <person name="Lindblad-Toh K."/>
        </authorList>
    </citation>
    <scope>NUCLEOTIDE SEQUENCE [LARGE SCALE GENOMIC DNA]</scope>
</reference>
<dbReference type="InterPro" id="IPR002999">
    <property type="entry name" value="Tudor"/>
</dbReference>
<feature type="region of interest" description="Disordered" evidence="10">
    <location>
        <begin position="219"/>
        <end position="312"/>
    </location>
</feature>
<dbReference type="SMART" id="SM00333">
    <property type="entry name" value="TUDOR"/>
    <property type="match status" value="2"/>
</dbReference>
<evidence type="ECO:0000256" key="1">
    <source>
        <dbReference type="ARBA" id="ARBA00004216"/>
    </source>
</evidence>
<dbReference type="Proteomes" id="UP000005207">
    <property type="component" value="Linkage group LG15"/>
</dbReference>
<sequence length="371" mass="41364">MNYLCLPESRPQDHDLPRWEESVMAALKDQNSLAEVFSDVLEISQDVTLTGLEASEEADSREEPEHGDGQNDGQTACPSSGDSTDPESKWVVGAQCRAVWSVDGKEYPATVVSVDGNNCRVHFTGYGNEEDMELSALKSPNATPQMENSHAQDWKPGSQCRAVYSEDGLFYPAVVLWVKGQRCRVRFDDYNNEEEQDVNSLLSPHELYGPSRAATIKASNWKSNLTSRRRRGENQGERGAERRPAWKDDQNYSRDKERSGDQGKVEKEADEKKESQQTVGAEKTTSHSFPPFPPPPPHLGSEDRLSFLTPPPFPPPPMWMFGGKESDGSPGTDSTSSMLMLWYLCGFHTGSFMVSSRLLDSIKSSLEMNMN</sequence>
<dbReference type="InParanoid" id="A0A669CEF3"/>